<dbReference type="CDD" id="cd00207">
    <property type="entry name" value="fer2"/>
    <property type="match status" value="1"/>
</dbReference>
<dbReference type="RefSeq" id="WP_263051938.1">
    <property type="nucleotide sequence ID" value="NZ_CP106735.1"/>
</dbReference>
<dbReference type="PANTHER" id="PTHR43644:SF1">
    <property type="entry name" value="NAD(P)H-FLAVIN REDUCTASE"/>
    <property type="match status" value="1"/>
</dbReference>
<dbReference type="InterPro" id="IPR001041">
    <property type="entry name" value="2Fe-2S_ferredoxin-type"/>
</dbReference>
<evidence type="ECO:0000256" key="2">
    <source>
        <dbReference type="ARBA" id="ARBA00022827"/>
    </source>
</evidence>
<evidence type="ECO:0000313" key="5">
    <source>
        <dbReference type="Proteomes" id="UP001062165"/>
    </source>
</evidence>
<dbReference type="PROSITE" id="PS51085">
    <property type="entry name" value="2FE2S_FER_2"/>
    <property type="match status" value="1"/>
</dbReference>
<protein>
    <submittedName>
        <fullName evidence="4">(2Fe-2S)-binding protein</fullName>
    </submittedName>
</protein>
<dbReference type="InterPro" id="IPR036010">
    <property type="entry name" value="2Fe-2S_ferredoxin-like_sf"/>
</dbReference>
<dbReference type="InterPro" id="IPR012675">
    <property type="entry name" value="Beta-grasp_dom_sf"/>
</dbReference>
<reference evidence="4" key="1">
    <citation type="submission" date="2022-10" db="EMBL/GenBank/DDBJ databases">
        <title>Comparative genomics and taxonomic characterization of three novel marine species of genus Reichenbachiella exhibiting antioxidant and polysaccharide degradation activities.</title>
        <authorList>
            <person name="Muhammad N."/>
            <person name="Lee Y.-J."/>
            <person name="Ko J."/>
            <person name="Kim S.-G."/>
        </authorList>
    </citation>
    <scope>NUCLEOTIDE SEQUENCE</scope>
    <source>
        <strain evidence="4">Wsw4-B4</strain>
    </source>
</reference>
<proteinExistence type="predicted"/>
<dbReference type="PANTHER" id="PTHR43644">
    <property type="entry name" value="NA(+)-TRANSLOCATING NADH-QUINONE REDUCTASE SUBUNIT"/>
    <property type="match status" value="1"/>
</dbReference>
<dbReference type="Proteomes" id="UP001062165">
    <property type="component" value="Chromosome"/>
</dbReference>
<sequence length="107" mass="12322">MPKIVIQNLHNKEIFIKNENKNLLDIIHENYIDWMHACGGKGRCTTCKVQVLEGMENFSEVSPAELKFRGMNRLQSNERLSCQCQVSGDVVVRVAPENKFNHIQYSD</sequence>
<evidence type="ECO:0000259" key="3">
    <source>
        <dbReference type="PROSITE" id="PS51085"/>
    </source>
</evidence>
<accession>A0ABY6D512</accession>
<dbReference type="SUPFAM" id="SSF54292">
    <property type="entry name" value="2Fe-2S ferredoxin-like"/>
    <property type="match status" value="1"/>
</dbReference>
<dbReference type="EMBL" id="CP106735">
    <property type="protein sequence ID" value="UXX80208.1"/>
    <property type="molecule type" value="Genomic_DNA"/>
</dbReference>
<dbReference type="Pfam" id="PF00111">
    <property type="entry name" value="Fer2"/>
    <property type="match status" value="1"/>
</dbReference>
<organism evidence="4 5">
    <name type="scientific">Reichenbachiella carrageenanivorans</name>
    <dbReference type="NCBI Taxonomy" id="2979869"/>
    <lineage>
        <taxon>Bacteria</taxon>
        <taxon>Pseudomonadati</taxon>
        <taxon>Bacteroidota</taxon>
        <taxon>Cytophagia</taxon>
        <taxon>Cytophagales</taxon>
        <taxon>Reichenbachiellaceae</taxon>
        <taxon>Reichenbachiella</taxon>
    </lineage>
</organism>
<evidence type="ECO:0000313" key="4">
    <source>
        <dbReference type="EMBL" id="UXX80208.1"/>
    </source>
</evidence>
<dbReference type="Gene3D" id="3.10.20.30">
    <property type="match status" value="1"/>
</dbReference>
<name>A0ABY6D512_9BACT</name>
<keyword evidence="2" id="KW-0274">FAD</keyword>
<evidence type="ECO:0000256" key="1">
    <source>
        <dbReference type="ARBA" id="ARBA00022630"/>
    </source>
</evidence>
<keyword evidence="5" id="KW-1185">Reference proteome</keyword>
<feature type="domain" description="2Fe-2S ferredoxin-type" evidence="3">
    <location>
        <begin position="2"/>
        <end position="98"/>
    </location>
</feature>
<gene>
    <name evidence="4" type="ORF">N7E81_03730</name>
</gene>
<keyword evidence="1" id="KW-0285">Flavoprotein</keyword>